<dbReference type="GO" id="GO:0015074">
    <property type="term" value="P:DNA integration"/>
    <property type="evidence" value="ECO:0007669"/>
    <property type="project" value="InterPro"/>
</dbReference>
<dbReference type="HOGENOM" id="CLU_1339581_0_0_1"/>
<feature type="domain" description="Integrase catalytic" evidence="1">
    <location>
        <begin position="75"/>
        <end position="205"/>
    </location>
</feature>
<evidence type="ECO:0000259" key="1">
    <source>
        <dbReference type="PROSITE" id="PS50994"/>
    </source>
</evidence>
<dbReference type="Gramene" id="EOX94762">
    <property type="protein sequence ID" value="EOX94762"/>
    <property type="gene ID" value="TCM_004374"/>
</dbReference>
<dbReference type="SUPFAM" id="SSF53098">
    <property type="entry name" value="Ribonuclease H-like"/>
    <property type="match status" value="1"/>
</dbReference>
<dbReference type="STRING" id="3641.A0A061DQT5"/>
<dbReference type="Gene3D" id="3.30.420.10">
    <property type="entry name" value="Ribonuclease H-like superfamily/Ribonuclease H"/>
    <property type="match status" value="1"/>
</dbReference>
<dbReference type="EMBL" id="CM001879">
    <property type="protein sequence ID" value="EOX94762.1"/>
    <property type="molecule type" value="Genomic_DNA"/>
</dbReference>
<keyword evidence="3" id="KW-1185">Reference proteome</keyword>
<dbReference type="PANTHER" id="PTHR37984">
    <property type="entry name" value="PROTEIN CBG26694"/>
    <property type="match status" value="1"/>
</dbReference>
<sequence>MNRHANTFTALASKIQMQEEDQSTISVLKRSKRLAQSKLYIYPTIKVLHSHPWCVYHKGGNGVLARCISNHEVEEKLKEMYAQWCGEERPPLHRLLERARHTWILIAIKCFTKWVRVVPSKNAIGSTVANFIKENIICRFGIPKRILSDNGILFVNFSVNELLAFYDVDHVKSILYYPKINGQAEATNKTLLKMLNIMVHDDLNM</sequence>
<dbReference type="InterPro" id="IPR012337">
    <property type="entry name" value="RNaseH-like_sf"/>
</dbReference>
<dbReference type="GO" id="GO:0003676">
    <property type="term" value="F:nucleic acid binding"/>
    <property type="evidence" value="ECO:0007669"/>
    <property type="project" value="InterPro"/>
</dbReference>
<dbReference type="PANTHER" id="PTHR37984:SF5">
    <property type="entry name" value="PROTEIN NYNRIN-LIKE"/>
    <property type="match status" value="1"/>
</dbReference>
<accession>A0A061DQT5</accession>
<dbReference type="InterPro" id="IPR036397">
    <property type="entry name" value="RNaseH_sf"/>
</dbReference>
<name>A0A061DQT5_THECC</name>
<evidence type="ECO:0000313" key="2">
    <source>
        <dbReference type="EMBL" id="EOX94762.1"/>
    </source>
</evidence>
<dbReference type="PROSITE" id="PS50994">
    <property type="entry name" value="INTEGRASE"/>
    <property type="match status" value="1"/>
</dbReference>
<dbReference type="InParanoid" id="A0A061DQT5"/>
<dbReference type="InterPro" id="IPR050951">
    <property type="entry name" value="Retrovirus_Pol_polyprotein"/>
</dbReference>
<dbReference type="Proteomes" id="UP000026915">
    <property type="component" value="Chromosome 1"/>
</dbReference>
<dbReference type="AlphaFoldDB" id="A0A061DQT5"/>
<reference evidence="2 3" key="1">
    <citation type="journal article" date="2013" name="Genome Biol.">
        <title>The genome sequence of the most widely cultivated cacao type and its use to identify candidate genes regulating pod color.</title>
        <authorList>
            <person name="Motamayor J.C."/>
            <person name="Mockaitis K."/>
            <person name="Schmutz J."/>
            <person name="Haiminen N."/>
            <person name="Iii D.L."/>
            <person name="Cornejo O."/>
            <person name="Findley S.D."/>
            <person name="Zheng P."/>
            <person name="Utro F."/>
            <person name="Royaert S."/>
            <person name="Saski C."/>
            <person name="Jenkins J."/>
            <person name="Podicheti R."/>
            <person name="Zhao M."/>
            <person name="Scheffler B.E."/>
            <person name="Stack J.C."/>
            <person name="Feltus F.A."/>
            <person name="Mustiga G.M."/>
            <person name="Amores F."/>
            <person name="Phillips W."/>
            <person name="Marelli J.P."/>
            <person name="May G.D."/>
            <person name="Shapiro H."/>
            <person name="Ma J."/>
            <person name="Bustamante C.D."/>
            <person name="Schnell R.J."/>
            <person name="Main D."/>
            <person name="Gilbert D."/>
            <person name="Parida L."/>
            <person name="Kuhn D.N."/>
        </authorList>
    </citation>
    <scope>NUCLEOTIDE SEQUENCE [LARGE SCALE GENOMIC DNA]</scope>
    <source>
        <strain evidence="3">cv. Matina 1-6</strain>
    </source>
</reference>
<dbReference type="eggNOG" id="KOG0017">
    <property type="taxonomic scope" value="Eukaryota"/>
</dbReference>
<proteinExistence type="predicted"/>
<protein>
    <recommendedName>
        <fullName evidence="1">Integrase catalytic domain-containing protein</fullName>
    </recommendedName>
</protein>
<dbReference type="InterPro" id="IPR001584">
    <property type="entry name" value="Integrase_cat-core"/>
</dbReference>
<evidence type="ECO:0000313" key="3">
    <source>
        <dbReference type="Proteomes" id="UP000026915"/>
    </source>
</evidence>
<organism evidence="2 3">
    <name type="scientific">Theobroma cacao</name>
    <name type="common">Cacao</name>
    <name type="synonym">Cocoa</name>
    <dbReference type="NCBI Taxonomy" id="3641"/>
    <lineage>
        <taxon>Eukaryota</taxon>
        <taxon>Viridiplantae</taxon>
        <taxon>Streptophyta</taxon>
        <taxon>Embryophyta</taxon>
        <taxon>Tracheophyta</taxon>
        <taxon>Spermatophyta</taxon>
        <taxon>Magnoliopsida</taxon>
        <taxon>eudicotyledons</taxon>
        <taxon>Gunneridae</taxon>
        <taxon>Pentapetalae</taxon>
        <taxon>rosids</taxon>
        <taxon>malvids</taxon>
        <taxon>Malvales</taxon>
        <taxon>Malvaceae</taxon>
        <taxon>Byttnerioideae</taxon>
        <taxon>Theobroma</taxon>
    </lineage>
</organism>
<gene>
    <name evidence="2" type="ORF">TCM_004374</name>
</gene>